<evidence type="ECO:0000313" key="2">
    <source>
        <dbReference type="EMBL" id="MBC5765688.1"/>
    </source>
</evidence>
<organism evidence="2 3">
    <name type="scientific">Ramlibacter albus</name>
    <dbReference type="NCBI Taxonomy" id="2079448"/>
    <lineage>
        <taxon>Bacteria</taxon>
        <taxon>Pseudomonadati</taxon>
        <taxon>Pseudomonadota</taxon>
        <taxon>Betaproteobacteria</taxon>
        <taxon>Burkholderiales</taxon>
        <taxon>Comamonadaceae</taxon>
        <taxon>Ramlibacter</taxon>
    </lineage>
</organism>
<reference evidence="2" key="1">
    <citation type="submission" date="2020-08" db="EMBL/GenBank/DDBJ databases">
        <title>Ramlibacter sp. GTP1 16S ribosomal RNA gene genome sequencing and assembly.</title>
        <authorList>
            <person name="Kang M."/>
        </authorList>
    </citation>
    <scope>NUCLEOTIDE SEQUENCE</scope>
    <source>
        <strain evidence="2">GTP1</strain>
    </source>
</reference>
<keyword evidence="3" id="KW-1185">Reference proteome</keyword>
<gene>
    <name evidence="2" type="ORF">H8R02_14565</name>
</gene>
<dbReference type="AlphaFoldDB" id="A0A923MA47"/>
<comment type="caution">
    <text evidence="2">The sequence shown here is derived from an EMBL/GenBank/DDBJ whole genome shotgun (WGS) entry which is preliminary data.</text>
</comment>
<proteinExistence type="predicted"/>
<evidence type="ECO:0008006" key="4">
    <source>
        <dbReference type="Google" id="ProtNLM"/>
    </source>
</evidence>
<dbReference type="EMBL" id="JACORU010000005">
    <property type="protein sequence ID" value="MBC5765688.1"/>
    <property type="molecule type" value="Genomic_DNA"/>
</dbReference>
<evidence type="ECO:0000256" key="1">
    <source>
        <dbReference type="SAM" id="SignalP"/>
    </source>
</evidence>
<protein>
    <recommendedName>
        <fullName evidence="4">Molecular chaperone</fullName>
    </recommendedName>
</protein>
<accession>A0A923MA47</accession>
<feature type="chain" id="PRO_5037931759" description="Molecular chaperone" evidence="1">
    <location>
        <begin position="22"/>
        <end position="286"/>
    </location>
</feature>
<keyword evidence="1" id="KW-0732">Signal</keyword>
<sequence>MDTRNIAAVCTALLTCGFAAAQEPPGVRVLVSAVHQKGDVVYSYQIENESDSAIDYLRLGSLEPGKELPATPWKANPLLSDIPSPVPKEQCYAFKSMTCEVAVFQTFAMTEPRALLVMRGAELHAVHASGFSAPELIKARTASTVALVRVPGGAAGYLTVPAAVGLYDRQPNDEQGRPVRELQVALTKADTTPPVLTGAAAVEKQGPMLEVRVNLQVKDDVDPEPEVQLVSVTANQPLLPRDVQSGDMRRMLLRPVKGRVYQLTYKAIDASQNAAQLVIPVSGEPK</sequence>
<dbReference type="Proteomes" id="UP000596827">
    <property type="component" value="Unassembled WGS sequence"/>
</dbReference>
<name>A0A923MA47_9BURK</name>
<dbReference type="RefSeq" id="WP_187082167.1">
    <property type="nucleotide sequence ID" value="NZ_JACORU010000005.1"/>
</dbReference>
<feature type="signal peptide" evidence="1">
    <location>
        <begin position="1"/>
        <end position="21"/>
    </location>
</feature>
<evidence type="ECO:0000313" key="3">
    <source>
        <dbReference type="Proteomes" id="UP000596827"/>
    </source>
</evidence>